<gene>
    <name evidence="2" type="ORF">LMG23992_00237</name>
</gene>
<dbReference type="EMBL" id="CAJZAI010000001">
    <property type="protein sequence ID" value="CAG9165090.1"/>
    <property type="molecule type" value="Genomic_DNA"/>
</dbReference>
<organism evidence="2 3">
    <name type="scientific">Cupriavidus laharis</name>
    <dbReference type="NCBI Taxonomy" id="151654"/>
    <lineage>
        <taxon>Bacteria</taxon>
        <taxon>Pseudomonadati</taxon>
        <taxon>Pseudomonadota</taxon>
        <taxon>Betaproteobacteria</taxon>
        <taxon>Burkholderiales</taxon>
        <taxon>Burkholderiaceae</taxon>
        <taxon>Cupriavidus</taxon>
    </lineage>
</organism>
<sequence length="170" mass="18972">MHNDANLHAIHATAMPETEFTLTRNAFGRLVLTLGDGTAHEGVVPVRAFPIGAPDDGIGMMSTDGHELVWIPRLDRLPAPQRALVEEELAAREFMPEIRRIVSVSTFATPSEWTVQTDRGQTTLVLRGEEDIRRLAGTTLLISDSHGIHYLIRDLMALDRPSRKLLDRFL</sequence>
<evidence type="ECO:0000313" key="2">
    <source>
        <dbReference type="EMBL" id="CAG9165090.1"/>
    </source>
</evidence>
<dbReference type="Proteomes" id="UP000727654">
    <property type="component" value="Unassembled WGS sequence"/>
</dbReference>
<reference evidence="2 3" key="1">
    <citation type="submission" date="2021-08" db="EMBL/GenBank/DDBJ databases">
        <authorList>
            <person name="Peeters C."/>
        </authorList>
    </citation>
    <scope>NUCLEOTIDE SEQUENCE [LARGE SCALE GENOMIC DNA]</scope>
    <source>
        <strain evidence="2 3">LMG 23992</strain>
    </source>
</reference>
<feature type="domain" description="DUF1854" evidence="1">
    <location>
        <begin position="40"/>
        <end position="169"/>
    </location>
</feature>
<accession>A0ABN7XVH8</accession>
<protein>
    <recommendedName>
        <fullName evidence="1">DUF1854 domain-containing protein</fullName>
    </recommendedName>
</protein>
<dbReference type="Pfam" id="PF08909">
    <property type="entry name" value="DUF1854"/>
    <property type="match status" value="1"/>
</dbReference>
<evidence type="ECO:0000259" key="1">
    <source>
        <dbReference type="Pfam" id="PF08909"/>
    </source>
</evidence>
<proteinExistence type="predicted"/>
<dbReference type="InterPro" id="IPR015005">
    <property type="entry name" value="DUF1854"/>
</dbReference>
<name>A0ABN7XVH8_9BURK</name>
<evidence type="ECO:0000313" key="3">
    <source>
        <dbReference type="Proteomes" id="UP000727654"/>
    </source>
</evidence>
<keyword evidence="3" id="KW-1185">Reference proteome</keyword>
<comment type="caution">
    <text evidence="2">The sequence shown here is derived from an EMBL/GenBank/DDBJ whole genome shotgun (WGS) entry which is preliminary data.</text>
</comment>